<dbReference type="Proteomes" id="UP000078560">
    <property type="component" value="Unassembled WGS sequence"/>
</dbReference>
<dbReference type="InterPro" id="IPR008780">
    <property type="entry name" value="Plasmodium_Vir"/>
</dbReference>
<evidence type="ECO:0000313" key="1">
    <source>
        <dbReference type="EMBL" id="SBS89592.1"/>
    </source>
</evidence>
<gene>
    <name evidence="1" type="ORF">POVCU2_0055930</name>
</gene>
<reference evidence="2" key="1">
    <citation type="submission" date="2016-05" db="EMBL/GenBank/DDBJ databases">
        <authorList>
            <person name="Naeem Raeece"/>
        </authorList>
    </citation>
    <scope>NUCLEOTIDE SEQUENCE [LARGE SCALE GENOMIC DNA]</scope>
</reference>
<dbReference type="Pfam" id="PF05795">
    <property type="entry name" value="Plasmodium_Vir"/>
    <property type="match status" value="2"/>
</dbReference>
<sequence>MAEPEKILTGLPKYELYKKLDNNDDKSNYYSYCTYEDHLESTYYGIREICSMFARNLIKLNEILKDEKKFSTQWKDLEVNNIIRRFFSLLTTVKRKSGTDNCNYNYVKTYTLDLWKNWKDLYDFIKNYSEIKNKINSNDILCSNYLEYFRYIEGIYNSYKQDCCNTDNNKCPFPFGANPWCQQNETLPKLECNKVNPVESAYIEAERARTLERSAQDGVSHSVADPLLAHDQDATGDIITNNSDYYAKLGVSLPFLGILSTSFYLYKYTTFGTWIRSKLLRKSKINFNLDDDTEHLSPHGSKDIDFNTYNDDFTINYQSS</sequence>
<dbReference type="EMBL" id="FLQU01000762">
    <property type="protein sequence ID" value="SBS89592.1"/>
    <property type="molecule type" value="Genomic_DNA"/>
</dbReference>
<proteinExistence type="predicted"/>
<evidence type="ECO:0000313" key="2">
    <source>
        <dbReference type="Proteomes" id="UP000078560"/>
    </source>
</evidence>
<protein>
    <submittedName>
        <fullName evidence="1">PIR Superfamily Protein</fullName>
    </submittedName>
</protein>
<dbReference type="AlphaFoldDB" id="A0A1A8WCW9"/>
<name>A0A1A8WCW9_PLAOA</name>
<accession>A0A1A8WCW9</accession>
<organism evidence="1 2">
    <name type="scientific">Plasmodium ovale curtisi</name>
    <dbReference type="NCBI Taxonomy" id="864141"/>
    <lineage>
        <taxon>Eukaryota</taxon>
        <taxon>Sar</taxon>
        <taxon>Alveolata</taxon>
        <taxon>Apicomplexa</taxon>
        <taxon>Aconoidasida</taxon>
        <taxon>Haemosporida</taxon>
        <taxon>Plasmodiidae</taxon>
        <taxon>Plasmodium</taxon>
        <taxon>Plasmodium (Plasmodium)</taxon>
    </lineage>
</organism>